<keyword evidence="1" id="KW-0732">Signal</keyword>
<name>A0ABV6FXF3_9BACT</name>
<organism evidence="2 3">
    <name type="scientific">Fontibacter flavus</name>
    <dbReference type="NCBI Taxonomy" id="654838"/>
    <lineage>
        <taxon>Bacteria</taxon>
        <taxon>Pseudomonadati</taxon>
        <taxon>Bacteroidota</taxon>
        <taxon>Cytophagia</taxon>
        <taxon>Cytophagales</taxon>
        <taxon>Cyclobacteriaceae</taxon>
        <taxon>Fontibacter</taxon>
    </lineage>
</organism>
<sequence>MKKFSLRLLVVMVFVGITGTAFAQLQMLRDQATGNPVLANPYPEVKGSPYWTEFDYGKIIFSERDTADNLMIAFNAFNHTLVNSVDRELMAYSPGKITGFILNANSTPQVFVSGYKIPNVGANRFVQVIVDGEYTLVSHKYKKMIDDPGATYGSQRAKSFQGAEDLYLFKNGEAYLWKTKKKQLIEIFGEEYAKVNELTKSYNLDLREKNDVRRLVYFLNNGN</sequence>
<evidence type="ECO:0000256" key="1">
    <source>
        <dbReference type="SAM" id="SignalP"/>
    </source>
</evidence>
<accession>A0ABV6FXF3</accession>
<keyword evidence="3" id="KW-1185">Reference proteome</keyword>
<comment type="caution">
    <text evidence="2">The sequence shown here is derived from an EMBL/GenBank/DDBJ whole genome shotgun (WGS) entry which is preliminary data.</text>
</comment>
<feature type="chain" id="PRO_5045140430" evidence="1">
    <location>
        <begin position="24"/>
        <end position="223"/>
    </location>
</feature>
<dbReference type="Proteomes" id="UP001589797">
    <property type="component" value="Unassembled WGS sequence"/>
</dbReference>
<proteinExistence type="predicted"/>
<dbReference type="RefSeq" id="WP_382389124.1">
    <property type="nucleotide sequence ID" value="NZ_JBHLWI010000066.1"/>
</dbReference>
<dbReference type="EMBL" id="JBHLWI010000066">
    <property type="protein sequence ID" value="MFC0264559.1"/>
    <property type="molecule type" value="Genomic_DNA"/>
</dbReference>
<protein>
    <submittedName>
        <fullName evidence="2">Uncharacterized protein</fullName>
    </submittedName>
</protein>
<feature type="signal peptide" evidence="1">
    <location>
        <begin position="1"/>
        <end position="23"/>
    </location>
</feature>
<evidence type="ECO:0000313" key="2">
    <source>
        <dbReference type="EMBL" id="MFC0264559.1"/>
    </source>
</evidence>
<gene>
    <name evidence="2" type="ORF">ACFFIP_17865</name>
</gene>
<evidence type="ECO:0000313" key="3">
    <source>
        <dbReference type="Proteomes" id="UP001589797"/>
    </source>
</evidence>
<reference evidence="2 3" key="1">
    <citation type="submission" date="2024-09" db="EMBL/GenBank/DDBJ databases">
        <authorList>
            <person name="Sun Q."/>
            <person name="Mori K."/>
        </authorList>
    </citation>
    <scope>NUCLEOTIDE SEQUENCE [LARGE SCALE GENOMIC DNA]</scope>
    <source>
        <strain evidence="2 3">CCM 7650</strain>
    </source>
</reference>